<evidence type="ECO:0000313" key="2">
    <source>
        <dbReference type="Proteomes" id="UP001416858"/>
    </source>
</evidence>
<gene>
    <name evidence="1" type="ORF">Rcae01_04164</name>
</gene>
<protein>
    <submittedName>
        <fullName evidence="1">Uncharacterized protein</fullName>
    </submittedName>
</protein>
<name>A0ABP9VU64_9BACT</name>
<sequence length="309" mass="34158">MSINPFRISASPRCQIVPLPGNQVSFAIDGTERLRWHAPEDAPRPFFFPLTGPSGIPLTRMGHPGAPDHDHHRSVWFAHHKVANHNFWADTPSSKIRQTQWLAYDDGDDEARMAVQLEWLAGPELHPVIKQDLLVAVAPAPGAGVFVELQTSLRSVAETIELEQTNFGLLAVRVAKAISARFGGGVITGANGQQGEKALFGMPSAWIDYSGEIDQGIVEGITYFDHPSNGRFPSKWHVRDDGWMGASVCRDGAVMLYKDKPTTWRYLLHAHPGAMNHDVASQVQDDFHNRSPMRLQKGGVSQAYTIERS</sequence>
<reference evidence="1 2" key="1">
    <citation type="submission" date="2024-02" db="EMBL/GenBank/DDBJ databases">
        <title>Rhodopirellula caenicola NBRC 110016.</title>
        <authorList>
            <person name="Ichikawa N."/>
            <person name="Katano-Makiyama Y."/>
            <person name="Hidaka K."/>
        </authorList>
    </citation>
    <scope>NUCLEOTIDE SEQUENCE [LARGE SCALE GENOMIC DNA]</scope>
    <source>
        <strain evidence="1 2">NBRC 110016</strain>
    </source>
</reference>
<proteinExistence type="predicted"/>
<dbReference type="Proteomes" id="UP001416858">
    <property type="component" value="Unassembled WGS sequence"/>
</dbReference>
<organism evidence="1 2">
    <name type="scientific">Novipirellula caenicola</name>
    <dbReference type="NCBI Taxonomy" id="1536901"/>
    <lineage>
        <taxon>Bacteria</taxon>
        <taxon>Pseudomonadati</taxon>
        <taxon>Planctomycetota</taxon>
        <taxon>Planctomycetia</taxon>
        <taxon>Pirellulales</taxon>
        <taxon>Pirellulaceae</taxon>
        <taxon>Novipirellula</taxon>
    </lineage>
</organism>
<dbReference type="InterPro" id="IPR029475">
    <property type="entry name" value="DUF6807"/>
</dbReference>
<evidence type="ECO:0000313" key="1">
    <source>
        <dbReference type="EMBL" id="GAA5508697.1"/>
    </source>
</evidence>
<dbReference type="RefSeq" id="WP_345685465.1">
    <property type="nucleotide sequence ID" value="NZ_BAABRO010000010.1"/>
</dbReference>
<dbReference type="Pfam" id="PF14100">
    <property type="entry name" value="DUF6807"/>
    <property type="match status" value="1"/>
</dbReference>
<dbReference type="EMBL" id="BAABRO010000010">
    <property type="protein sequence ID" value="GAA5508697.1"/>
    <property type="molecule type" value="Genomic_DNA"/>
</dbReference>
<accession>A0ABP9VU64</accession>
<comment type="caution">
    <text evidence="1">The sequence shown here is derived from an EMBL/GenBank/DDBJ whole genome shotgun (WGS) entry which is preliminary data.</text>
</comment>
<keyword evidence="2" id="KW-1185">Reference proteome</keyword>